<accession>K0X4F2</accession>
<feature type="active site" description="Proton donor" evidence="6">
    <location>
        <position position="347"/>
    </location>
</feature>
<feature type="domain" description="Glycoside hydrolase family 20 catalytic" evidence="8">
    <location>
        <begin position="165"/>
        <end position="517"/>
    </location>
</feature>
<dbReference type="InterPro" id="IPR059177">
    <property type="entry name" value="GH29D-like_dom"/>
</dbReference>
<evidence type="ECO:0000259" key="9">
    <source>
        <dbReference type="Pfam" id="PF02838"/>
    </source>
</evidence>
<feature type="domain" description="GH29D-like beta-sandwich" evidence="10">
    <location>
        <begin position="564"/>
        <end position="616"/>
    </location>
</feature>
<dbReference type="InterPro" id="IPR029018">
    <property type="entry name" value="Hex-like_dom2"/>
</dbReference>
<dbReference type="Pfam" id="PF00728">
    <property type="entry name" value="Glyco_hydro_20"/>
    <property type="match status" value="1"/>
</dbReference>
<gene>
    <name evidence="11" type="ORF">HMPREF9448_00494</name>
</gene>
<dbReference type="PRINTS" id="PR00738">
    <property type="entry name" value="GLHYDRLASE20"/>
</dbReference>
<keyword evidence="4" id="KW-0378">Hydrolase</keyword>
<feature type="domain" description="Beta-hexosaminidase bacterial type N-terminal" evidence="9">
    <location>
        <begin position="33"/>
        <end position="161"/>
    </location>
</feature>
<dbReference type="Gene3D" id="3.20.20.80">
    <property type="entry name" value="Glycosidases"/>
    <property type="match status" value="1"/>
</dbReference>
<feature type="signal peptide" evidence="7">
    <location>
        <begin position="1"/>
        <end position="24"/>
    </location>
</feature>
<evidence type="ECO:0000313" key="11">
    <source>
        <dbReference type="EMBL" id="EJZ66317.1"/>
    </source>
</evidence>
<dbReference type="InterPro" id="IPR025705">
    <property type="entry name" value="Beta_hexosaminidase_sua/sub"/>
</dbReference>
<name>K0X4F2_9BACT</name>
<dbReference type="Proteomes" id="UP000006044">
    <property type="component" value="Unassembled WGS sequence"/>
</dbReference>
<dbReference type="GO" id="GO:0004563">
    <property type="term" value="F:beta-N-acetylhexosaminidase activity"/>
    <property type="evidence" value="ECO:0007669"/>
    <property type="project" value="UniProtKB-EC"/>
</dbReference>
<dbReference type="SUPFAM" id="SSF55545">
    <property type="entry name" value="beta-N-acetylhexosaminidase-like domain"/>
    <property type="match status" value="1"/>
</dbReference>
<dbReference type="GO" id="GO:0030203">
    <property type="term" value="P:glycosaminoglycan metabolic process"/>
    <property type="evidence" value="ECO:0007669"/>
    <property type="project" value="TreeGrafter"/>
</dbReference>
<comment type="catalytic activity">
    <reaction evidence="1">
        <text>Hydrolysis of terminal non-reducing N-acetyl-D-hexosamine residues in N-acetyl-beta-D-hexosaminides.</text>
        <dbReference type="EC" id="3.2.1.52"/>
    </reaction>
</comment>
<dbReference type="Pfam" id="PF02838">
    <property type="entry name" value="Glyco_hydro_20b"/>
    <property type="match status" value="1"/>
</dbReference>
<dbReference type="InterPro" id="IPR015883">
    <property type="entry name" value="Glyco_hydro_20_cat"/>
</dbReference>
<dbReference type="EMBL" id="ADLE01000001">
    <property type="protein sequence ID" value="EJZ66317.1"/>
    <property type="molecule type" value="Genomic_DNA"/>
</dbReference>
<keyword evidence="12" id="KW-1185">Reference proteome</keyword>
<reference evidence="11 12" key="1">
    <citation type="submission" date="2012-08" db="EMBL/GenBank/DDBJ databases">
        <title>The Genome Sequence of Barnesiella intestinihominis YIT 11860.</title>
        <authorList>
            <consortium name="The Broad Institute Genome Sequencing Platform"/>
            <person name="Earl A."/>
            <person name="Ward D."/>
            <person name="Feldgarden M."/>
            <person name="Gevers D."/>
            <person name="Morotomi M."/>
            <person name="Walker B."/>
            <person name="Young S.K."/>
            <person name="Zeng Q."/>
            <person name="Gargeya S."/>
            <person name="Fitzgerald M."/>
            <person name="Haas B."/>
            <person name="Abouelleil A."/>
            <person name="Alvarado L."/>
            <person name="Arachchi H.M."/>
            <person name="Berlin A.M."/>
            <person name="Chapman S.B."/>
            <person name="Goldberg J."/>
            <person name="Griggs A."/>
            <person name="Gujja S."/>
            <person name="Hansen M."/>
            <person name="Howarth C."/>
            <person name="Imamovic A."/>
            <person name="Larimer J."/>
            <person name="McCowen C."/>
            <person name="Montmayeur A."/>
            <person name="Murphy C."/>
            <person name="Neiman D."/>
            <person name="Pearson M."/>
            <person name="Priest M."/>
            <person name="Roberts A."/>
            <person name="Saif S."/>
            <person name="Shea T."/>
            <person name="Sisk P."/>
            <person name="Sykes S."/>
            <person name="Wortman J."/>
            <person name="Nusbaum C."/>
            <person name="Birren B."/>
        </authorList>
    </citation>
    <scope>NUCLEOTIDE SEQUENCE [LARGE SCALE GENOMIC DNA]</scope>
    <source>
        <strain evidence="11 12">YIT 11860</strain>
    </source>
</reference>
<dbReference type="PANTHER" id="PTHR22600:SF57">
    <property type="entry name" value="BETA-N-ACETYLHEXOSAMINIDASE"/>
    <property type="match status" value="1"/>
</dbReference>
<evidence type="ECO:0000256" key="4">
    <source>
        <dbReference type="ARBA" id="ARBA00022801"/>
    </source>
</evidence>
<dbReference type="GO" id="GO:0005975">
    <property type="term" value="P:carbohydrate metabolic process"/>
    <property type="evidence" value="ECO:0007669"/>
    <property type="project" value="InterPro"/>
</dbReference>
<evidence type="ECO:0000256" key="3">
    <source>
        <dbReference type="ARBA" id="ARBA00012663"/>
    </source>
</evidence>
<evidence type="ECO:0000256" key="2">
    <source>
        <dbReference type="ARBA" id="ARBA00006285"/>
    </source>
</evidence>
<keyword evidence="5" id="KW-0326">Glycosidase</keyword>
<dbReference type="EC" id="3.2.1.52" evidence="3"/>
<comment type="caution">
    <text evidence="11">The sequence shown here is derived from an EMBL/GenBank/DDBJ whole genome shotgun (WGS) entry which is preliminary data.</text>
</comment>
<dbReference type="Gene3D" id="2.60.120.260">
    <property type="entry name" value="Galactose-binding domain-like"/>
    <property type="match status" value="1"/>
</dbReference>
<proteinExistence type="inferred from homology"/>
<evidence type="ECO:0000313" key="12">
    <source>
        <dbReference type="Proteomes" id="UP000006044"/>
    </source>
</evidence>
<dbReference type="GO" id="GO:0016020">
    <property type="term" value="C:membrane"/>
    <property type="evidence" value="ECO:0007669"/>
    <property type="project" value="TreeGrafter"/>
</dbReference>
<evidence type="ECO:0000259" key="8">
    <source>
        <dbReference type="Pfam" id="PF00728"/>
    </source>
</evidence>
<evidence type="ECO:0000256" key="1">
    <source>
        <dbReference type="ARBA" id="ARBA00001231"/>
    </source>
</evidence>
<keyword evidence="7" id="KW-0732">Signal</keyword>
<dbReference type="Pfam" id="PF13290">
    <property type="entry name" value="CHB_HEX_C_1"/>
    <property type="match status" value="1"/>
</dbReference>
<sequence length="775" mass="88001">MVDMKIRKALVLGSFWFCASFCIGAPVANTFLPVVPVPAEYSVGEGYFYFNADMKFGVENESQLRMVSDFVTLLGRQTGFIPSIMIGSETADVRLKTVTSLPDEAYNLIVTSEKILIESAGDAGFFYALQSLRQLLPAGVVEGKKQNRTMEYKIPVMTVNDRPRFGYRGLMIDVSRYFMPKHNLLKIIDAASFLKINKIHLHLVDDNGWRLEIKKYPRLTQVGAWRVKRDEPFPNRRNQEEGEPVSVGGYYTQDDMREIIRFAALRQIEIIPEIEMPAHTNSSLAAYPELACPVVDRFVGVLPGIGGKNSEIVYCAGNDSVFSFLEDVIDEVSELFPSKYIHLGGDEASKVNWAKCPKCRARMEAEHIEHTEELQSYFMTRMSNYVRSKGKEVMGWDELTNSTLPEGAIIYGWQGFGKAALKAAAQGHRFIMTPARSLYFIRYQGPQWFEPLTYFGNNTLKDVYTYEPVQEEWNPVYEDLLMGVQASMWTEFCNSPDDVEYQLFPRLLALSDIAWAKKGTKDWPDFLKRIDKVLPHIEAMDITCARSMYNIDHKVTPKGKKLLVELSCIRPDVEIRYTEDGTEPVASSSLYASPLTVKSTTCMKAATFMNGEKMGETLLLDLQWNKATGKEVLASNEKRYVLTNGIRGSLRHTDFEWAGWYDEDASFVLDMGKRTPVKEVRIGCITNSGMAVHKPSLIRLSVSNNKKTFVPVGEITFFQEDIFKNRTAVEDAVFSGLDLNARYLKLEMENPGLCPIGDIREDQKIWMYFDELIVN</sequence>
<organism evidence="11 12">
    <name type="scientific">Barnesiella intestinihominis YIT 11860</name>
    <dbReference type="NCBI Taxonomy" id="742726"/>
    <lineage>
        <taxon>Bacteria</taxon>
        <taxon>Pseudomonadati</taxon>
        <taxon>Bacteroidota</taxon>
        <taxon>Bacteroidia</taxon>
        <taxon>Bacteroidales</taxon>
        <taxon>Barnesiellaceae</taxon>
        <taxon>Barnesiella</taxon>
    </lineage>
</organism>
<protein>
    <recommendedName>
        <fullName evidence="3">beta-N-acetylhexosaminidase</fullName>
        <ecNumber evidence="3">3.2.1.52</ecNumber>
    </recommendedName>
</protein>
<dbReference type="Gene3D" id="3.30.379.10">
    <property type="entry name" value="Chitobiase/beta-hexosaminidase domain 2-like"/>
    <property type="match status" value="1"/>
</dbReference>
<evidence type="ECO:0000256" key="5">
    <source>
        <dbReference type="ARBA" id="ARBA00023295"/>
    </source>
</evidence>
<dbReference type="CDD" id="cd06563">
    <property type="entry name" value="GH20_chitobiase-like"/>
    <property type="match status" value="1"/>
</dbReference>
<dbReference type="SUPFAM" id="SSF51445">
    <property type="entry name" value="(Trans)glycosidases"/>
    <property type="match status" value="1"/>
</dbReference>
<evidence type="ECO:0000256" key="6">
    <source>
        <dbReference type="PIRSR" id="PIRSR625705-1"/>
    </source>
</evidence>
<dbReference type="PATRIC" id="fig|742726.3.peg.513"/>
<dbReference type="InterPro" id="IPR017853">
    <property type="entry name" value="GH"/>
</dbReference>
<dbReference type="eggNOG" id="COG3525">
    <property type="taxonomic scope" value="Bacteria"/>
</dbReference>
<dbReference type="PANTHER" id="PTHR22600">
    <property type="entry name" value="BETA-HEXOSAMINIDASE"/>
    <property type="match status" value="1"/>
</dbReference>
<comment type="similarity">
    <text evidence="2">Belongs to the glycosyl hydrolase 20 family.</text>
</comment>
<dbReference type="InterPro" id="IPR015882">
    <property type="entry name" value="HEX_bac_N"/>
</dbReference>
<dbReference type="HOGENOM" id="CLU_007082_5_0_10"/>
<dbReference type="STRING" id="742726.HMPREF9448_00494"/>
<dbReference type="AlphaFoldDB" id="K0X4F2"/>
<evidence type="ECO:0000256" key="7">
    <source>
        <dbReference type="SAM" id="SignalP"/>
    </source>
</evidence>
<evidence type="ECO:0000259" key="10">
    <source>
        <dbReference type="Pfam" id="PF13290"/>
    </source>
</evidence>
<feature type="chain" id="PRO_5003844382" description="beta-N-acetylhexosaminidase" evidence="7">
    <location>
        <begin position="25"/>
        <end position="775"/>
    </location>
</feature>